<dbReference type="PANTHER" id="PTHR11751:SF29">
    <property type="entry name" value="ALANINE TRANSAMINASE"/>
    <property type="match status" value="1"/>
</dbReference>
<keyword evidence="3" id="KW-0032">Aminotransferase</keyword>
<evidence type="ECO:0000256" key="6">
    <source>
        <dbReference type="ARBA" id="ARBA00025785"/>
    </source>
</evidence>
<evidence type="ECO:0000256" key="3">
    <source>
        <dbReference type="ARBA" id="ARBA00022576"/>
    </source>
</evidence>
<evidence type="ECO:0000256" key="2">
    <source>
        <dbReference type="ARBA" id="ARBA00011738"/>
    </source>
</evidence>
<organism evidence="8 9">
    <name type="scientific">Rhodosorus marinus</name>
    <dbReference type="NCBI Taxonomy" id="101924"/>
    <lineage>
        <taxon>Eukaryota</taxon>
        <taxon>Rhodophyta</taxon>
        <taxon>Stylonematophyceae</taxon>
        <taxon>Stylonematales</taxon>
        <taxon>Stylonemataceae</taxon>
        <taxon>Rhodosorus</taxon>
    </lineage>
</organism>
<comment type="subunit">
    <text evidence="2">Homodimer.</text>
</comment>
<dbReference type="FunFam" id="3.40.640.10:FF:000012">
    <property type="entry name" value="alanine aminotransferase 2"/>
    <property type="match status" value="1"/>
</dbReference>
<dbReference type="FunFam" id="1.10.287.1970:FF:000001">
    <property type="entry name" value="Alanine aminotransferase 2"/>
    <property type="match status" value="1"/>
</dbReference>
<dbReference type="EMBL" id="JAMWBK010000002">
    <property type="protein sequence ID" value="KAJ8907674.1"/>
    <property type="molecule type" value="Genomic_DNA"/>
</dbReference>
<gene>
    <name evidence="8" type="ORF">NDN08_007781</name>
</gene>
<dbReference type="FunFam" id="3.90.1150.10:FF:000010">
    <property type="entry name" value="Alanine aminotransferase 2"/>
    <property type="match status" value="1"/>
</dbReference>
<dbReference type="InterPro" id="IPR004839">
    <property type="entry name" value="Aminotransferase_I/II_large"/>
</dbReference>
<dbReference type="InterPro" id="IPR015421">
    <property type="entry name" value="PyrdxlP-dep_Trfase_major"/>
</dbReference>
<dbReference type="SUPFAM" id="SSF53383">
    <property type="entry name" value="PLP-dependent transferases"/>
    <property type="match status" value="1"/>
</dbReference>
<dbReference type="Gene3D" id="1.10.287.1970">
    <property type="match status" value="1"/>
</dbReference>
<accession>A0AAV8V036</accession>
<comment type="caution">
    <text evidence="8">The sequence shown here is derived from an EMBL/GenBank/DDBJ whole genome shotgun (WGS) entry which is preliminary data.</text>
</comment>
<sequence>MSSVLRLETMNPYVRKAQYAVRGRLYSAALERSKAGLPVVYTNIGNPHGLGQKPITFFRQVVAIVNYPGLLEDEATRRHFPEDVIKRARLYLNHFKGGTGSYQDSRGNAYIREEVAKRLEERDGTKPDISSIFLTDGASAGVSRCLQALIQGSADAVLTPTPQYPIYAAAINLFNGTSAEYYLDEQKGWGLDLDELDRARNKAHDSGGKVRGLVVINPGNPTGQCLSEKNMLEIVEWCKRKKVVLFADEVYQENVYSSGRQFVSFRKVISESKQASDLECFSFHTISKGMVGECGHRGGYFHCNNIDPLVRNEIYKLASTTLCSNTTGEMLVGLMSNPPRPGDPSYELYHLEVRGIYESLRRRAKMLAEALGKMQGVTCNAVEGALYAFPRIRLPHRAVVAAKAAGVPADTYYCLRLLDETGICTVPGSGFGQQEGTFHFRTTILAQEEDFDYLTQSFQEFHARFISEYS</sequence>
<comment type="similarity">
    <text evidence="6">Belongs to the class-I pyridoxal-phosphate-dependent aminotransferase family. Alanine aminotransferase subfamily.</text>
</comment>
<dbReference type="PANTHER" id="PTHR11751">
    <property type="entry name" value="ALANINE AMINOTRANSFERASE"/>
    <property type="match status" value="1"/>
</dbReference>
<keyword evidence="4" id="KW-0808">Transferase</keyword>
<reference evidence="8 9" key="1">
    <citation type="journal article" date="2023" name="Nat. Commun.">
        <title>Origin of minicircular mitochondrial genomes in red algae.</title>
        <authorList>
            <person name="Lee Y."/>
            <person name="Cho C.H."/>
            <person name="Lee Y.M."/>
            <person name="Park S.I."/>
            <person name="Yang J.H."/>
            <person name="West J.A."/>
            <person name="Bhattacharya D."/>
            <person name="Yoon H.S."/>
        </authorList>
    </citation>
    <scope>NUCLEOTIDE SEQUENCE [LARGE SCALE GENOMIC DNA]</scope>
    <source>
        <strain evidence="8 9">CCMP1338</strain>
        <tissue evidence="8">Whole cell</tissue>
    </source>
</reference>
<name>A0AAV8V036_9RHOD</name>
<dbReference type="AlphaFoldDB" id="A0AAV8V036"/>
<evidence type="ECO:0000259" key="7">
    <source>
        <dbReference type="Pfam" id="PF00155"/>
    </source>
</evidence>
<evidence type="ECO:0000256" key="4">
    <source>
        <dbReference type="ARBA" id="ARBA00022679"/>
    </source>
</evidence>
<dbReference type="Gene3D" id="3.90.1150.10">
    <property type="entry name" value="Aspartate Aminotransferase, domain 1"/>
    <property type="match status" value="1"/>
</dbReference>
<dbReference type="GO" id="GO:0008483">
    <property type="term" value="F:transaminase activity"/>
    <property type="evidence" value="ECO:0007669"/>
    <property type="project" value="UniProtKB-KW"/>
</dbReference>
<keyword evidence="5" id="KW-0663">Pyridoxal phosphate</keyword>
<dbReference type="Gene3D" id="3.40.640.10">
    <property type="entry name" value="Type I PLP-dependent aspartate aminotransferase-like (Major domain)"/>
    <property type="match status" value="1"/>
</dbReference>
<dbReference type="CDD" id="cd00609">
    <property type="entry name" value="AAT_like"/>
    <property type="match status" value="1"/>
</dbReference>
<dbReference type="Proteomes" id="UP001157974">
    <property type="component" value="Unassembled WGS sequence"/>
</dbReference>
<evidence type="ECO:0000313" key="9">
    <source>
        <dbReference type="Proteomes" id="UP001157974"/>
    </source>
</evidence>
<keyword evidence="9" id="KW-1185">Reference proteome</keyword>
<feature type="domain" description="Aminotransferase class I/classII large" evidence="7">
    <location>
        <begin position="80"/>
        <end position="455"/>
    </location>
</feature>
<comment type="cofactor">
    <cofactor evidence="1">
        <name>pyridoxal 5'-phosphate</name>
        <dbReference type="ChEBI" id="CHEBI:597326"/>
    </cofactor>
</comment>
<evidence type="ECO:0000313" key="8">
    <source>
        <dbReference type="EMBL" id="KAJ8907674.1"/>
    </source>
</evidence>
<protein>
    <recommendedName>
        <fullName evidence="7">Aminotransferase class I/classII large domain-containing protein</fullName>
    </recommendedName>
</protein>
<proteinExistence type="inferred from homology"/>
<dbReference type="InterPro" id="IPR045088">
    <property type="entry name" value="ALAT1/2-like"/>
</dbReference>
<dbReference type="InterPro" id="IPR015424">
    <property type="entry name" value="PyrdxlP-dep_Trfase"/>
</dbReference>
<evidence type="ECO:0000256" key="5">
    <source>
        <dbReference type="ARBA" id="ARBA00022898"/>
    </source>
</evidence>
<dbReference type="GO" id="GO:0030170">
    <property type="term" value="F:pyridoxal phosphate binding"/>
    <property type="evidence" value="ECO:0007669"/>
    <property type="project" value="InterPro"/>
</dbReference>
<evidence type="ECO:0000256" key="1">
    <source>
        <dbReference type="ARBA" id="ARBA00001933"/>
    </source>
</evidence>
<dbReference type="Pfam" id="PF00155">
    <property type="entry name" value="Aminotran_1_2"/>
    <property type="match status" value="1"/>
</dbReference>
<dbReference type="InterPro" id="IPR015422">
    <property type="entry name" value="PyrdxlP-dep_Trfase_small"/>
</dbReference>